<reference evidence="6 7" key="1">
    <citation type="submission" date="2016-01" db="EMBL/GenBank/DDBJ databases">
        <title>Draft Genome Sequences of Seven Thermophilic Sporeformers Isolated from Foods.</title>
        <authorList>
            <person name="Berendsen E.M."/>
            <person name="Wells-Bennik M.H."/>
            <person name="Krawcyk A.O."/>
            <person name="De Jong A."/>
            <person name="Holsappel S."/>
            <person name="Eijlander R.T."/>
            <person name="Kuipers O.P."/>
        </authorList>
    </citation>
    <scope>NUCLEOTIDE SEQUENCE [LARGE SCALE GENOMIC DNA]</scope>
    <source>
        <strain evidence="6 7">B4110</strain>
    </source>
</reference>
<dbReference type="Pfam" id="PF02659">
    <property type="entry name" value="Mntp"/>
    <property type="match status" value="2"/>
</dbReference>
<dbReference type="RefSeq" id="WP_062679277.1">
    <property type="nucleotide sequence ID" value="NZ_LQYW01000187.1"/>
</dbReference>
<evidence type="ECO:0000313" key="6">
    <source>
        <dbReference type="EMBL" id="KYD21878.1"/>
    </source>
</evidence>
<protein>
    <recommendedName>
        <fullName evidence="8">Sporulation protein YtaF</fullName>
    </recommendedName>
</protein>
<keyword evidence="3 5" id="KW-1133">Transmembrane helix</keyword>
<keyword evidence="2 5" id="KW-0812">Transmembrane</keyword>
<dbReference type="InterPro" id="IPR014205">
    <property type="entry name" value="Spore_YtaF"/>
</dbReference>
<dbReference type="Proteomes" id="UP000075324">
    <property type="component" value="Unassembled WGS sequence"/>
</dbReference>
<feature type="transmembrane region" description="Helical" evidence="5">
    <location>
        <begin position="6"/>
        <end position="25"/>
    </location>
</feature>
<proteinExistence type="predicted"/>
<evidence type="ECO:0000256" key="3">
    <source>
        <dbReference type="ARBA" id="ARBA00022989"/>
    </source>
</evidence>
<dbReference type="PATRIC" id="fig|153151.4.peg.2352"/>
<feature type="transmembrane region" description="Helical" evidence="5">
    <location>
        <begin position="201"/>
        <end position="219"/>
    </location>
</feature>
<comment type="caution">
    <text evidence="6">The sequence shown here is derived from an EMBL/GenBank/DDBJ whole genome shotgun (WGS) entry which is preliminary data.</text>
</comment>
<sequence>MWKYISMFMLAFAVSMDSFSVGVTYGMRNIKFPLRSVMIIACMSSVMLLLSMHVGSFLLLLLPVQAERWIASCLLIALGIWAIYNVIKKDEDECDYSEPLPKQLRIKVWRFDVKRFGIVIQVLKRPMLADLDRSGSISIKEALLIGFALSMDAFGAGLSASFLGYSPFMLALLVCTWNIIFIRLGFRVGSMFAKTKVMKKATVIPGMVLIFLGIVKIFFRIS</sequence>
<evidence type="ECO:0000256" key="4">
    <source>
        <dbReference type="ARBA" id="ARBA00023136"/>
    </source>
</evidence>
<evidence type="ECO:0000256" key="5">
    <source>
        <dbReference type="SAM" id="Phobius"/>
    </source>
</evidence>
<accession>A0A150MBT4</accession>
<evidence type="ECO:0000256" key="1">
    <source>
        <dbReference type="ARBA" id="ARBA00022475"/>
    </source>
</evidence>
<dbReference type="EMBL" id="LQYW01000187">
    <property type="protein sequence ID" value="KYD21878.1"/>
    <property type="molecule type" value="Genomic_DNA"/>
</dbReference>
<feature type="transmembrane region" description="Helical" evidence="5">
    <location>
        <begin position="168"/>
        <end position="189"/>
    </location>
</feature>
<keyword evidence="1" id="KW-1003">Cell membrane</keyword>
<dbReference type="NCBIfam" id="TIGR02840">
    <property type="entry name" value="spore_YtaF"/>
    <property type="match status" value="1"/>
</dbReference>
<evidence type="ECO:0000256" key="2">
    <source>
        <dbReference type="ARBA" id="ARBA00022692"/>
    </source>
</evidence>
<gene>
    <name evidence="6" type="ORF">B4110_0205</name>
</gene>
<keyword evidence="4 5" id="KW-0472">Membrane</keyword>
<dbReference type="PANTHER" id="PTHR35529">
    <property type="entry name" value="MANGANESE EFFLUX PUMP MNTP-RELATED"/>
    <property type="match status" value="1"/>
</dbReference>
<name>A0A150MBT4_9BACL</name>
<feature type="transmembrane region" description="Helical" evidence="5">
    <location>
        <begin position="68"/>
        <end position="87"/>
    </location>
</feature>
<evidence type="ECO:0008006" key="8">
    <source>
        <dbReference type="Google" id="ProtNLM"/>
    </source>
</evidence>
<feature type="transmembrane region" description="Helical" evidence="5">
    <location>
        <begin position="37"/>
        <end position="62"/>
    </location>
</feature>
<dbReference type="AlphaFoldDB" id="A0A150MBT4"/>
<feature type="transmembrane region" description="Helical" evidence="5">
    <location>
        <begin position="142"/>
        <end position="162"/>
    </location>
</feature>
<organism evidence="6 7">
    <name type="scientific">Parageobacillus toebii</name>
    <dbReference type="NCBI Taxonomy" id="153151"/>
    <lineage>
        <taxon>Bacteria</taxon>
        <taxon>Bacillati</taxon>
        <taxon>Bacillota</taxon>
        <taxon>Bacilli</taxon>
        <taxon>Bacillales</taxon>
        <taxon>Anoxybacillaceae</taxon>
        <taxon>Parageobacillus</taxon>
    </lineage>
</organism>
<dbReference type="PANTHER" id="PTHR35529:SF2">
    <property type="entry name" value="SPORULATION PROTEIN YTAF-RELATED"/>
    <property type="match status" value="1"/>
</dbReference>
<dbReference type="InterPro" id="IPR003810">
    <property type="entry name" value="Mntp/YtaF"/>
</dbReference>
<evidence type="ECO:0000313" key="7">
    <source>
        <dbReference type="Proteomes" id="UP000075324"/>
    </source>
</evidence>